<dbReference type="PANTHER" id="PTHR46796:SF6">
    <property type="entry name" value="ARAC SUBFAMILY"/>
    <property type="match status" value="1"/>
</dbReference>
<keyword evidence="1" id="KW-0805">Transcription regulation</keyword>
<evidence type="ECO:0000256" key="3">
    <source>
        <dbReference type="ARBA" id="ARBA00023163"/>
    </source>
</evidence>
<dbReference type="EMBL" id="JABBFR010000014">
    <property type="protein sequence ID" value="MBT0724963.1"/>
    <property type="molecule type" value="Genomic_DNA"/>
</dbReference>
<dbReference type="SMART" id="SM00342">
    <property type="entry name" value="HTH_ARAC"/>
    <property type="match status" value="1"/>
</dbReference>
<reference evidence="5 6" key="1">
    <citation type="submission" date="2020-04" db="EMBL/GenBank/DDBJ databases">
        <title>Genome sequencing of Rosenbergiella species.</title>
        <authorList>
            <person name="Alvarez-Perez S."/>
            <person name="Lievens B."/>
        </authorList>
    </citation>
    <scope>NUCLEOTIDE SEQUENCE [LARGE SCALE GENOMIC DNA]</scope>
    <source>
        <strain evidence="5 6">S61</strain>
    </source>
</reference>
<dbReference type="RefSeq" id="WP_214237620.1">
    <property type="nucleotide sequence ID" value="NZ_JABBFR010000014.1"/>
</dbReference>
<name>A0ABS5T1T2_9GAMM</name>
<comment type="caution">
    <text evidence="5">The sequence shown here is derived from an EMBL/GenBank/DDBJ whole genome shotgun (WGS) entry which is preliminary data.</text>
</comment>
<dbReference type="PROSITE" id="PS01124">
    <property type="entry name" value="HTH_ARAC_FAMILY_2"/>
    <property type="match status" value="1"/>
</dbReference>
<dbReference type="Pfam" id="PF12833">
    <property type="entry name" value="HTH_18"/>
    <property type="match status" value="1"/>
</dbReference>
<dbReference type="InterPro" id="IPR050204">
    <property type="entry name" value="AraC_XylS_family_regulators"/>
</dbReference>
<protein>
    <submittedName>
        <fullName evidence="5">Helix-turn-helix transcriptional regulator</fullName>
    </submittedName>
</protein>
<keyword evidence="2" id="KW-0238">DNA-binding</keyword>
<organism evidence="5 6">
    <name type="scientific">Rosenbergiella gaditana</name>
    <dbReference type="NCBI Taxonomy" id="2726987"/>
    <lineage>
        <taxon>Bacteria</taxon>
        <taxon>Pseudomonadati</taxon>
        <taxon>Pseudomonadota</taxon>
        <taxon>Gammaproteobacteria</taxon>
        <taxon>Enterobacterales</taxon>
        <taxon>Erwiniaceae</taxon>
        <taxon>Rosenbergiella</taxon>
    </lineage>
</organism>
<dbReference type="InterPro" id="IPR018060">
    <property type="entry name" value="HTH_AraC"/>
</dbReference>
<gene>
    <name evidence="5" type="ORF">HH682_11125</name>
</gene>
<sequence>MPYQTFEILSQQRATLHQKVALNTGIQLASWSNQRDHIRVMSDHHTLSLYTHGGYQSFQKCRGGWHNGGGPDKLCIMPKDIESHWDIRGPLSFVHLYCTQQHLRHIGEQIWDRSPAEFSLVETSFQRDDKVTALYRHFLLSYDWQDNANQLALSSASSLLLTHLIQHYSQVKWRLPTVTGGLSPYVLRNVCDYIDTHLADPLTLTVLAQEAALSEYHFARMFTASMSVPPHHYVMQRRLQLAKQLLATTDSSMTDIAYHCGFSSTSHLSQRIKRDTGVTPTQFRRQ</sequence>
<evidence type="ECO:0000256" key="1">
    <source>
        <dbReference type="ARBA" id="ARBA00023015"/>
    </source>
</evidence>
<dbReference type="InterPro" id="IPR018062">
    <property type="entry name" value="HTH_AraC-typ_CS"/>
</dbReference>
<keyword evidence="6" id="KW-1185">Reference proteome</keyword>
<proteinExistence type="predicted"/>
<evidence type="ECO:0000313" key="6">
    <source>
        <dbReference type="Proteomes" id="UP000790096"/>
    </source>
</evidence>
<evidence type="ECO:0000313" key="5">
    <source>
        <dbReference type="EMBL" id="MBT0724963.1"/>
    </source>
</evidence>
<dbReference type="PANTHER" id="PTHR46796">
    <property type="entry name" value="HTH-TYPE TRANSCRIPTIONAL ACTIVATOR RHAS-RELATED"/>
    <property type="match status" value="1"/>
</dbReference>
<dbReference type="Proteomes" id="UP000790096">
    <property type="component" value="Unassembled WGS sequence"/>
</dbReference>
<dbReference type="SUPFAM" id="SSF46689">
    <property type="entry name" value="Homeodomain-like"/>
    <property type="match status" value="2"/>
</dbReference>
<evidence type="ECO:0000259" key="4">
    <source>
        <dbReference type="PROSITE" id="PS01124"/>
    </source>
</evidence>
<dbReference type="PROSITE" id="PS00041">
    <property type="entry name" value="HTH_ARAC_FAMILY_1"/>
    <property type="match status" value="1"/>
</dbReference>
<feature type="domain" description="HTH araC/xylS-type" evidence="4">
    <location>
        <begin position="188"/>
        <end position="286"/>
    </location>
</feature>
<dbReference type="InterPro" id="IPR009057">
    <property type="entry name" value="Homeodomain-like_sf"/>
</dbReference>
<keyword evidence="3" id="KW-0804">Transcription</keyword>
<accession>A0ABS5T1T2</accession>
<dbReference type="Gene3D" id="1.10.10.60">
    <property type="entry name" value="Homeodomain-like"/>
    <property type="match status" value="1"/>
</dbReference>
<evidence type="ECO:0000256" key="2">
    <source>
        <dbReference type="ARBA" id="ARBA00023125"/>
    </source>
</evidence>